<dbReference type="HOGENOM" id="CLU_052828_3_0_1"/>
<dbReference type="AlphaFoldDB" id="I2GYH9"/>
<dbReference type="OrthoDB" id="24630at2759"/>
<reference evidence="2 3" key="1">
    <citation type="journal article" date="2011" name="Proc. Natl. Acad. Sci. U.S.A.">
        <title>Evolutionary erosion of yeast sex chromosomes by mating-type switching accidents.</title>
        <authorList>
            <person name="Gordon J.L."/>
            <person name="Armisen D."/>
            <person name="Proux-Wera E."/>
            <person name="Oheigeartaigh S.S."/>
            <person name="Byrne K.P."/>
            <person name="Wolfe K.H."/>
        </authorList>
    </citation>
    <scope>NUCLEOTIDE SEQUENCE [LARGE SCALE GENOMIC DNA]</scope>
    <source>
        <strain evidence="3">ATCC 34711 / CBS 6284 / DSM 70876 / NBRC 10599 / NRRL Y-10934 / UCD 77-7</strain>
    </source>
</reference>
<dbReference type="InParanoid" id="I2GYH9"/>
<dbReference type="PANTHER" id="PTHR13016">
    <property type="entry name" value="AMMECR1 HOMOLOG"/>
    <property type="match status" value="1"/>
</dbReference>
<dbReference type="GeneID" id="14494768"/>
<gene>
    <name evidence="2" type="primary">TBLA0B03400</name>
    <name evidence="2" type="ORF">TBLA_0B03400</name>
</gene>
<evidence type="ECO:0000259" key="1">
    <source>
        <dbReference type="PROSITE" id="PS51112"/>
    </source>
</evidence>
<dbReference type="STRING" id="1071380.I2GYH9"/>
<dbReference type="InterPro" id="IPR023473">
    <property type="entry name" value="AMMECR1"/>
</dbReference>
<dbReference type="PROSITE" id="PS51112">
    <property type="entry name" value="AMMECR1"/>
    <property type="match status" value="1"/>
</dbReference>
<keyword evidence="3" id="KW-1185">Reference proteome</keyword>
<dbReference type="InterPro" id="IPR027485">
    <property type="entry name" value="AMMECR1_N"/>
</dbReference>
<evidence type="ECO:0000313" key="2">
    <source>
        <dbReference type="EMBL" id="CCH59181.1"/>
    </source>
</evidence>
<dbReference type="InterPro" id="IPR002733">
    <property type="entry name" value="AMMECR1_domain"/>
</dbReference>
<dbReference type="KEGG" id="tbl:TBLA_0B03400"/>
<dbReference type="NCBIfam" id="TIGR00296">
    <property type="entry name" value="TIGR00296 family protein"/>
    <property type="match status" value="1"/>
</dbReference>
<feature type="domain" description="AMMECR1" evidence="1">
    <location>
        <begin position="17"/>
        <end position="238"/>
    </location>
</feature>
<sequence>MNSVYTYCCFNQLDHNLTGAKLFKFSHVLHHLRPQKNLGDSDENVDQLAKQQPILQNCPLFVTWHKNNHLRGCIGTFTSQPLSIALHKYSLISAMEDPRFPPIRRSEISELSVDVSLLYEFEIIYKMLDETDESSKSNSIKDIYNWEIGKHGIEIKFLNPLHPNRKCSATFLPSVAIEQEWDKTTTFKYLFAKGLGTDDIEDKRVREIMDNKEDYLIKVIRYESMKSSLSYLEYCKLNDDME</sequence>
<dbReference type="eggNOG" id="KOG3274">
    <property type="taxonomic scope" value="Eukaryota"/>
</dbReference>
<protein>
    <recommendedName>
        <fullName evidence="1">AMMECR1 domain-containing protein</fullName>
    </recommendedName>
</protein>
<dbReference type="EMBL" id="HE806317">
    <property type="protein sequence ID" value="CCH59181.1"/>
    <property type="molecule type" value="Genomic_DNA"/>
</dbReference>
<dbReference type="SUPFAM" id="SSF143447">
    <property type="entry name" value="AMMECR1-like"/>
    <property type="match status" value="1"/>
</dbReference>
<dbReference type="RefSeq" id="XP_004178700.1">
    <property type="nucleotide sequence ID" value="XM_004178652.1"/>
</dbReference>
<dbReference type="Pfam" id="PF01871">
    <property type="entry name" value="AMMECR1"/>
    <property type="match status" value="1"/>
</dbReference>
<dbReference type="OMA" id="TNEAFPL"/>
<name>I2GYH9_HENB6</name>
<dbReference type="InterPro" id="IPR036071">
    <property type="entry name" value="AMMECR1_dom_sf"/>
</dbReference>
<organism evidence="2 3">
    <name type="scientific">Henningerozyma blattae (strain ATCC 34711 / CBS 6284 / DSM 70876 / NBRC 10599 / NRRL Y-10934 / UCD 77-7)</name>
    <name type="common">Yeast</name>
    <name type="synonym">Tetrapisispora blattae</name>
    <dbReference type="NCBI Taxonomy" id="1071380"/>
    <lineage>
        <taxon>Eukaryota</taxon>
        <taxon>Fungi</taxon>
        <taxon>Dikarya</taxon>
        <taxon>Ascomycota</taxon>
        <taxon>Saccharomycotina</taxon>
        <taxon>Saccharomycetes</taxon>
        <taxon>Saccharomycetales</taxon>
        <taxon>Saccharomycetaceae</taxon>
        <taxon>Henningerozyma</taxon>
    </lineage>
</organism>
<accession>I2GYH9</accession>
<evidence type="ECO:0000313" key="3">
    <source>
        <dbReference type="Proteomes" id="UP000002866"/>
    </source>
</evidence>
<dbReference type="Proteomes" id="UP000002866">
    <property type="component" value="Chromosome 2"/>
</dbReference>
<dbReference type="PANTHER" id="PTHR13016:SF0">
    <property type="entry name" value="AMME SYNDROME CANDIDATE GENE 1 PROTEIN"/>
    <property type="match status" value="1"/>
</dbReference>
<proteinExistence type="predicted"/>
<dbReference type="FunCoup" id="I2GYH9">
    <property type="interactions" value="1133"/>
</dbReference>
<dbReference type="Gene3D" id="3.30.700.20">
    <property type="entry name" value="Hypothetical protein ph0010, domain 1"/>
    <property type="match status" value="1"/>
</dbReference>